<proteinExistence type="predicted"/>
<dbReference type="EMBL" id="CM055752">
    <property type="protein sequence ID" value="KAJ7992520.1"/>
    <property type="molecule type" value="Genomic_DNA"/>
</dbReference>
<sequence>MWDMCHRIFLGSFVLIWIAGGPTHASSQLEFNPPSVVVKYGDPVSVLCSTSHPKPNGMGWEATIGGVSFQPDVSSVTWTVDKLEDWTIEPMCYISTVDGQSSKTLSVILYKTPDSVSISPLNHSGPMVEGTEYHLLCDIKNVAPLQNLVVKWYKGNESILNVTYSDLSIKSPGDVFPNLTITPSRDDDGAQYRCEAELDLGPEGPQPPPTVTSEPLNITVHSMPSNIQELEDTVIDVGSSTRLKCSSNGNPPPEFSWVFFRSPNVRVENKDAVIIENATGANIGNYTCVVKNYIGNVSKTARISVRGADPVCPIKLSTDSVVIKYGDEVSVSCINTASVEDMYWIIDSQHVNNTTWSVKSRLNWDTTARCTGIFLGIGNCHKPLNITVYKAPDSVSIFPLNHSGPMVERKEYHLLCDIKNVAPLQNLVVKWYKGDESILNVTYSDLSIKTPGDVFPNLTITPSRDDDGAHYRCEAELDLGPEGPQPPPTMTSEPLNITVHYKPHITSQLPERIPVFRGYPVELSCVAHGNPQPRIEWRYDTANHVTHAGGNLTVYEAGLYNCTATNAVETVFVVVVVILKEDYLPLIAGFVAVMVVVISVIFVFIYSIYYKNTKMGRYSLKDAKLASTPNGNVAQNGCRDIPLPMTKLSQPNINF</sequence>
<keyword evidence="2" id="KW-1185">Reference proteome</keyword>
<evidence type="ECO:0000313" key="1">
    <source>
        <dbReference type="EMBL" id="KAJ7992520.1"/>
    </source>
</evidence>
<gene>
    <name evidence="1" type="ORF">DPEC_G00279530</name>
</gene>
<accession>A0ACC2FMQ1</accession>
<protein>
    <submittedName>
        <fullName evidence="1">Uncharacterized protein</fullName>
    </submittedName>
</protein>
<comment type="caution">
    <text evidence="1">The sequence shown here is derived from an EMBL/GenBank/DDBJ whole genome shotgun (WGS) entry which is preliminary data.</text>
</comment>
<dbReference type="Proteomes" id="UP001157502">
    <property type="component" value="Chromosome 25"/>
</dbReference>
<evidence type="ECO:0000313" key="2">
    <source>
        <dbReference type="Proteomes" id="UP001157502"/>
    </source>
</evidence>
<reference evidence="1" key="1">
    <citation type="submission" date="2021-05" db="EMBL/GenBank/DDBJ databases">
        <authorList>
            <person name="Pan Q."/>
            <person name="Jouanno E."/>
            <person name="Zahm M."/>
            <person name="Klopp C."/>
            <person name="Cabau C."/>
            <person name="Louis A."/>
            <person name="Berthelot C."/>
            <person name="Parey E."/>
            <person name="Roest Crollius H."/>
            <person name="Montfort J."/>
            <person name="Robinson-Rechavi M."/>
            <person name="Bouchez O."/>
            <person name="Lampietro C."/>
            <person name="Lopez Roques C."/>
            <person name="Donnadieu C."/>
            <person name="Postlethwait J."/>
            <person name="Bobe J."/>
            <person name="Dillon D."/>
            <person name="Chandos A."/>
            <person name="von Hippel F."/>
            <person name="Guiguen Y."/>
        </authorList>
    </citation>
    <scope>NUCLEOTIDE SEQUENCE</scope>
    <source>
        <strain evidence="1">YG-Jan2019</strain>
    </source>
</reference>
<name>A0ACC2FMQ1_DALPE</name>
<organism evidence="1 2">
    <name type="scientific">Dallia pectoralis</name>
    <name type="common">Alaska blackfish</name>
    <dbReference type="NCBI Taxonomy" id="75939"/>
    <lineage>
        <taxon>Eukaryota</taxon>
        <taxon>Metazoa</taxon>
        <taxon>Chordata</taxon>
        <taxon>Craniata</taxon>
        <taxon>Vertebrata</taxon>
        <taxon>Euteleostomi</taxon>
        <taxon>Actinopterygii</taxon>
        <taxon>Neopterygii</taxon>
        <taxon>Teleostei</taxon>
        <taxon>Protacanthopterygii</taxon>
        <taxon>Esociformes</taxon>
        <taxon>Umbridae</taxon>
        <taxon>Dallia</taxon>
    </lineage>
</organism>